<feature type="transmembrane region" description="Helical" evidence="1">
    <location>
        <begin position="205"/>
        <end position="230"/>
    </location>
</feature>
<evidence type="ECO:0000313" key="5">
    <source>
        <dbReference type="Proteomes" id="UP001500571"/>
    </source>
</evidence>
<dbReference type="InterPro" id="IPR018929">
    <property type="entry name" value="DUF2510"/>
</dbReference>
<evidence type="ECO:0000259" key="3">
    <source>
        <dbReference type="Pfam" id="PF14219"/>
    </source>
</evidence>
<gene>
    <name evidence="4" type="ORF">GCM10009798_18590</name>
</gene>
<dbReference type="Proteomes" id="UP001500571">
    <property type="component" value="Unassembled WGS sequence"/>
</dbReference>
<evidence type="ECO:0008006" key="6">
    <source>
        <dbReference type="Google" id="ProtNLM"/>
    </source>
</evidence>
<dbReference type="EMBL" id="BAAAPB010000002">
    <property type="protein sequence ID" value="GAA1959321.1"/>
    <property type="molecule type" value="Genomic_DNA"/>
</dbReference>
<proteinExistence type="predicted"/>
<evidence type="ECO:0000256" key="1">
    <source>
        <dbReference type="SAM" id="Phobius"/>
    </source>
</evidence>
<dbReference type="Pfam" id="PF10708">
    <property type="entry name" value="DUF2510"/>
    <property type="match status" value="1"/>
</dbReference>
<evidence type="ECO:0000313" key="4">
    <source>
        <dbReference type="EMBL" id="GAA1959321.1"/>
    </source>
</evidence>
<reference evidence="5" key="1">
    <citation type="journal article" date="2019" name="Int. J. Syst. Evol. Microbiol.">
        <title>The Global Catalogue of Microorganisms (GCM) 10K type strain sequencing project: providing services to taxonomists for standard genome sequencing and annotation.</title>
        <authorList>
            <consortium name="The Broad Institute Genomics Platform"/>
            <consortium name="The Broad Institute Genome Sequencing Center for Infectious Disease"/>
            <person name="Wu L."/>
            <person name="Ma J."/>
        </authorList>
    </citation>
    <scope>NUCLEOTIDE SEQUENCE [LARGE SCALE GENOMIC DNA]</scope>
    <source>
        <strain evidence="5">JCM 15309</strain>
    </source>
</reference>
<dbReference type="Pfam" id="PF14219">
    <property type="entry name" value="DUF4328"/>
    <property type="match status" value="1"/>
</dbReference>
<keyword evidence="1" id="KW-1133">Transmembrane helix</keyword>
<keyword evidence="5" id="KW-1185">Reference proteome</keyword>
<feature type="transmembrane region" description="Helical" evidence="1">
    <location>
        <begin position="89"/>
        <end position="117"/>
    </location>
</feature>
<feature type="transmembrane region" description="Helical" evidence="1">
    <location>
        <begin position="174"/>
        <end position="193"/>
    </location>
</feature>
<keyword evidence="1" id="KW-0812">Transmembrane</keyword>
<name>A0ABP5C7L5_9ACTN</name>
<comment type="caution">
    <text evidence="4">The sequence shown here is derived from an EMBL/GenBank/DDBJ whole genome shotgun (WGS) entry which is preliminary data.</text>
</comment>
<feature type="domain" description="DUF2510" evidence="2">
    <location>
        <begin position="7"/>
        <end position="38"/>
    </location>
</feature>
<evidence type="ECO:0000259" key="2">
    <source>
        <dbReference type="Pfam" id="PF10708"/>
    </source>
</evidence>
<feature type="transmembrane region" description="Helical" evidence="1">
    <location>
        <begin position="47"/>
        <end position="69"/>
    </location>
</feature>
<organism evidence="4 5">
    <name type="scientific">Nocardioides panacihumi</name>
    <dbReference type="NCBI Taxonomy" id="400774"/>
    <lineage>
        <taxon>Bacteria</taxon>
        <taxon>Bacillati</taxon>
        <taxon>Actinomycetota</taxon>
        <taxon>Actinomycetes</taxon>
        <taxon>Propionibacteriales</taxon>
        <taxon>Nocardioidaceae</taxon>
        <taxon>Nocardioides</taxon>
    </lineage>
</organism>
<feature type="domain" description="DUF4328" evidence="3">
    <location>
        <begin position="96"/>
        <end position="227"/>
    </location>
</feature>
<accession>A0ABP5C7L5</accession>
<dbReference type="RefSeq" id="WP_344044528.1">
    <property type="nucleotide sequence ID" value="NZ_BAAAPB010000002.1"/>
</dbReference>
<protein>
    <recommendedName>
        <fullName evidence="6">DUF4328 domain-containing protein</fullName>
    </recommendedName>
</protein>
<keyword evidence="1" id="KW-0472">Membrane</keyword>
<dbReference type="InterPro" id="IPR025565">
    <property type="entry name" value="DUF4328"/>
</dbReference>
<sequence>MSHPANWYPDPEAPQQRLRYWDGIAWTAHLAPLAPVQPRWTYDARHLLGTLSLVAVGLVTALQVLSVPLVGPAYDAFEDAARRGDDPSLVWTAFDTVGALMFPVLLLAWILTAMWLVGMRRNAEAIAPGAPHRRSIGWVWGGWVCPVVSLWFPYQVVRDIIRATRPAGRLPVGWWWTAFLVFQSLSNHFNSFVTADSSPATIHDIGSVALGVQAVAALSAVAAAFLWFVITRAVSRDQAAAASAVTATY</sequence>